<keyword evidence="1" id="KW-1133">Transmembrane helix</keyword>
<feature type="transmembrane region" description="Helical" evidence="1">
    <location>
        <begin position="17"/>
        <end position="39"/>
    </location>
</feature>
<organism evidence="2 3">
    <name type="scientific">Dokdonella fugitiva</name>
    <dbReference type="NCBI Taxonomy" id="328517"/>
    <lineage>
        <taxon>Bacteria</taxon>
        <taxon>Pseudomonadati</taxon>
        <taxon>Pseudomonadota</taxon>
        <taxon>Gammaproteobacteria</taxon>
        <taxon>Lysobacterales</taxon>
        <taxon>Rhodanobacteraceae</taxon>
        <taxon>Dokdonella</taxon>
    </lineage>
</organism>
<name>A0A4R2IGY2_9GAMM</name>
<evidence type="ECO:0000256" key="1">
    <source>
        <dbReference type="SAM" id="Phobius"/>
    </source>
</evidence>
<reference evidence="2 3" key="1">
    <citation type="journal article" date="2015" name="Stand. Genomic Sci.">
        <title>Genomic Encyclopedia of Bacterial and Archaeal Type Strains, Phase III: the genomes of soil and plant-associated and newly described type strains.</title>
        <authorList>
            <person name="Whitman W.B."/>
            <person name="Woyke T."/>
            <person name="Klenk H.P."/>
            <person name="Zhou Y."/>
            <person name="Lilburn T.G."/>
            <person name="Beck B.J."/>
            <person name="De Vos P."/>
            <person name="Vandamme P."/>
            <person name="Eisen J.A."/>
            <person name="Garrity G."/>
            <person name="Hugenholtz P."/>
            <person name="Kyrpides N.C."/>
        </authorList>
    </citation>
    <scope>NUCLEOTIDE SEQUENCE [LARGE SCALE GENOMIC DNA]</scope>
    <source>
        <strain evidence="2 3">A3</strain>
    </source>
</reference>
<dbReference type="AlphaFoldDB" id="A0A4R2IGY2"/>
<accession>A0A4R2IGY2</accession>
<evidence type="ECO:0000313" key="3">
    <source>
        <dbReference type="Proteomes" id="UP000294862"/>
    </source>
</evidence>
<dbReference type="RefSeq" id="WP_131994864.1">
    <property type="nucleotide sequence ID" value="NZ_JACGXM010000005.1"/>
</dbReference>
<keyword evidence="1" id="KW-0812">Transmembrane</keyword>
<gene>
    <name evidence="2" type="ORF">EV148_102319</name>
</gene>
<dbReference type="Proteomes" id="UP000294862">
    <property type="component" value="Unassembled WGS sequence"/>
</dbReference>
<dbReference type="EMBL" id="SLWQ01000002">
    <property type="protein sequence ID" value="TCO41965.1"/>
    <property type="molecule type" value="Genomic_DNA"/>
</dbReference>
<keyword evidence="3" id="KW-1185">Reference proteome</keyword>
<evidence type="ECO:0000313" key="2">
    <source>
        <dbReference type="EMBL" id="TCO41965.1"/>
    </source>
</evidence>
<dbReference type="OrthoDB" id="1492993at2"/>
<comment type="caution">
    <text evidence="2">The sequence shown here is derived from an EMBL/GenBank/DDBJ whole genome shotgun (WGS) entry which is preliminary data.</text>
</comment>
<sequence length="187" mass="19889">MSGSPSPGQARARNWDALAAVIASLVGALALLVSGYTAYLQRSQVRAQVWPYLMLASYDTENSVKLLNKGVGPAIVRSVRVRVDGKPMRTWREVTDALGLGHVPLRTSTIGGNVISGGEVVPMLVLGDADTYHRFRAASRGHTAVDICYCSTLDECWAYAADDPTAQAIQKPVDSCPALPAAEAFGD</sequence>
<keyword evidence="1" id="KW-0472">Membrane</keyword>
<protein>
    <submittedName>
        <fullName evidence="2">Uncharacterized protein</fullName>
    </submittedName>
</protein>
<proteinExistence type="predicted"/>